<evidence type="ECO:0000313" key="1">
    <source>
        <dbReference type="EMBL" id="AEX84696.1"/>
    </source>
</evidence>
<accession>H2J3W8</accession>
<dbReference type="AlphaFoldDB" id="H2J3W8"/>
<name>H2J3W8_MARPK</name>
<protein>
    <recommendedName>
        <fullName evidence="3">DUF370 domain-containing protein</fullName>
    </recommendedName>
</protein>
<dbReference type="KEGG" id="mpz:Marpi_0244"/>
<evidence type="ECO:0000313" key="2">
    <source>
        <dbReference type="Proteomes" id="UP000007161"/>
    </source>
</evidence>
<dbReference type="HOGENOM" id="CLU_165326_2_0_0"/>
<dbReference type="RefSeq" id="WP_014295768.1">
    <property type="nucleotide sequence ID" value="NC_016751.1"/>
</dbReference>
<keyword evidence="2" id="KW-1185">Reference proteome</keyword>
<dbReference type="STRING" id="443254.Marpi_0244"/>
<dbReference type="OrthoDB" id="47046at2"/>
<dbReference type="EMBL" id="CP003257">
    <property type="protein sequence ID" value="AEX84696.1"/>
    <property type="molecule type" value="Genomic_DNA"/>
</dbReference>
<dbReference type="PANTHER" id="PTHR38449:SF1">
    <property type="entry name" value="REGULATORY PROTEIN SSL2874-RELATED"/>
    <property type="match status" value="1"/>
</dbReference>
<proteinExistence type="predicted"/>
<dbReference type="Proteomes" id="UP000007161">
    <property type="component" value="Chromosome"/>
</dbReference>
<gene>
    <name evidence="1" type="ordered locus">Marpi_0244</name>
</gene>
<organism evidence="1 2">
    <name type="scientific">Marinitoga piezophila (strain DSM 14283 / JCM 11233 / KA3)</name>
    <dbReference type="NCBI Taxonomy" id="443254"/>
    <lineage>
        <taxon>Bacteria</taxon>
        <taxon>Thermotogati</taxon>
        <taxon>Thermotogota</taxon>
        <taxon>Thermotogae</taxon>
        <taxon>Petrotogales</taxon>
        <taxon>Petrotogaceae</taxon>
        <taxon>Marinitoga</taxon>
    </lineage>
</organism>
<evidence type="ECO:0008006" key="3">
    <source>
        <dbReference type="Google" id="ProtNLM"/>
    </source>
</evidence>
<dbReference type="PANTHER" id="PTHR38449">
    <property type="entry name" value="REGULATORY PROTEIN TM_1690-RELATED"/>
    <property type="match status" value="1"/>
</dbReference>
<sequence length="81" mass="9440">MAIINVTKNSFIIAERIHSIIPEKFSHFKRLKKEHRNTTSLVDLTYGKSVKSILFTDSGHMFLLAIPVNKIFEKIRRVNEQ</sequence>
<reference evidence="1 2" key="1">
    <citation type="journal article" date="2012" name="J. Bacteriol.">
        <title>Complete Genome Sequence of the Thermophilic, Piezophilic, Heterotrophic Bacterium Marinitoga piezophila KA3.</title>
        <authorList>
            <person name="Lucas S."/>
            <person name="Han J."/>
            <person name="Lapidus A."/>
            <person name="Cheng J.F."/>
            <person name="Goodwin L.A."/>
            <person name="Pitluck S."/>
            <person name="Peters L."/>
            <person name="Mikhailova N."/>
            <person name="Teshima H."/>
            <person name="Detter J.C."/>
            <person name="Han C."/>
            <person name="Tapia R."/>
            <person name="Land M."/>
            <person name="Hauser L."/>
            <person name="Kyrpides N.C."/>
            <person name="Ivanova N."/>
            <person name="Pagani I."/>
            <person name="Vannier P."/>
            <person name="Oger P."/>
            <person name="Bartlett D.H."/>
            <person name="Noll K.M."/>
            <person name="Woyke T."/>
            <person name="Jebbar M."/>
        </authorList>
    </citation>
    <scope>NUCLEOTIDE SEQUENCE [LARGE SCALE GENOMIC DNA]</scope>
    <source>
        <strain evidence="2">DSM 14283 / JCM 11233 / KA3</strain>
    </source>
</reference>
<dbReference type="eggNOG" id="COG2052">
    <property type="taxonomic scope" value="Bacteria"/>
</dbReference>
<reference evidence="2" key="2">
    <citation type="submission" date="2012-01" db="EMBL/GenBank/DDBJ databases">
        <title>Complete sequence of chromosome of Marinitoga piezophila KA3.</title>
        <authorList>
            <person name="Lucas S."/>
            <person name="Han J."/>
            <person name="Lapidus A."/>
            <person name="Cheng J.-F."/>
            <person name="Goodwin L."/>
            <person name="Pitluck S."/>
            <person name="Peters L."/>
            <person name="Mikhailova N."/>
            <person name="Teshima H."/>
            <person name="Detter J.C."/>
            <person name="Han C."/>
            <person name="Tapia R."/>
            <person name="Land M."/>
            <person name="Hauser L."/>
            <person name="Kyrpides N."/>
            <person name="Ivanova N."/>
            <person name="Pagani I."/>
            <person name="Jebbar M."/>
            <person name="Vannier P."/>
            <person name="Oger P."/>
            <person name="Cario A."/>
            <person name="Bartlett D."/>
            <person name="Noll K.M."/>
            <person name="Woyke T."/>
        </authorList>
    </citation>
    <scope>NUCLEOTIDE SEQUENCE [LARGE SCALE GENOMIC DNA]</scope>
    <source>
        <strain evidence="2">DSM 14283 / JCM 11233 / KA3</strain>
    </source>
</reference>
<dbReference type="Pfam" id="PF04025">
    <property type="entry name" value="RemA-like"/>
    <property type="match status" value="1"/>
</dbReference>
<dbReference type="InterPro" id="IPR007169">
    <property type="entry name" value="RemA-like"/>
</dbReference>